<evidence type="ECO:0000256" key="1">
    <source>
        <dbReference type="ARBA" id="ARBA00006672"/>
    </source>
</evidence>
<dbReference type="SUPFAM" id="SSF57924">
    <property type="entry name" value="Inhibitor of apoptosis (IAP) repeat"/>
    <property type="match status" value="2"/>
</dbReference>
<dbReference type="Pfam" id="PF13920">
    <property type="entry name" value="zf-C3HC4_3"/>
    <property type="match status" value="1"/>
</dbReference>
<dbReference type="GO" id="GO:0008270">
    <property type="term" value="F:zinc ion binding"/>
    <property type="evidence" value="ECO:0007669"/>
    <property type="project" value="UniProtKB-KW"/>
</dbReference>
<dbReference type="PANTHER" id="PTHR10044:SF139">
    <property type="entry name" value="DEATH-ASSOCIATED INHIBITOR OF APOPTOSIS 2"/>
    <property type="match status" value="1"/>
</dbReference>
<feature type="compositionally biased region" description="Polar residues" evidence="7">
    <location>
        <begin position="243"/>
        <end position="262"/>
    </location>
</feature>
<evidence type="ECO:0000256" key="5">
    <source>
        <dbReference type="ARBA" id="ARBA00022833"/>
    </source>
</evidence>
<dbReference type="InterPro" id="IPR050784">
    <property type="entry name" value="IAP"/>
</dbReference>
<evidence type="ECO:0000313" key="9">
    <source>
        <dbReference type="EMBL" id="CAC5393826.1"/>
    </source>
</evidence>
<dbReference type="EMBL" id="CACVKT020005220">
    <property type="protein sequence ID" value="CAC5393826.1"/>
    <property type="molecule type" value="Genomic_DNA"/>
</dbReference>
<dbReference type="PROSITE" id="PS50089">
    <property type="entry name" value="ZF_RING_2"/>
    <property type="match status" value="1"/>
</dbReference>
<keyword evidence="2" id="KW-0053">Apoptosis</keyword>
<feature type="region of interest" description="Disordered" evidence="7">
    <location>
        <begin position="447"/>
        <end position="498"/>
    </location>
</feature>
<organism evidence="9 10">
    <name type="scientific">Mytilus coruscus</name>
    <name type="common">Sea mussel</name>
    <dbReference type="NCBI Taxonomy" id="42192"/>
    <lineage>
        <taxon>Eukaryota</taxon>
        <taxon>Metazoa</taxon>
        <taxon>Spiralia</taxon>
        <taxon>Lophotrochozoa</taxon>
        <taxon>Mollusca</taxon>
        <taxon>Bivalvia</taxon>
        <taxon>Autobranchia</taxon>
        <taxon>Pteriomorphia</taxon>
        <taxon>Mytilida</taxon>
        <taxon>Mytiloidea</taxon>
        <taxon>Mytilidae</taxon>
        <taxon>Mytilinae</taxon>
        <taxon>Mytilus</taxon>
    </lineage>
</organism>
<gene>
    <name evidence="9" type="ORF">MCOR_28642</name>
</gene>
<dbReference type="FunFam" id="1.10.1170.10:FF:000002">
    <property type="entry name" value="Baculoviral IAP repeat containing 7"/>
    <property type="match status" value="1"/>
</dbReference>
<dbReference type="InterPro" id="IPR001370">
    <property type="entry name" value="BIR_rpt"/>
</dbReference>
<evidence type="ECO:0000256" key="2">
    <source>
        <dbReference type="ARBA" id="ARBA00022703"/>
    </source>
</evidence>
<dbReference type="GO" id="GO:0005737">
    <property type="term" value="C:cytoplasm"/>
    <property type="evidence" value="ECO:0007669"/>
    <property type="project" value="TreeGrafter"/>
</dbReference>
<keyword evidence="5" id="KW-0862">Zinc</keyword>
<dbReference type="PROSITE" id="PS50143">
    <property type="entry name" value="BIR_REPEAT_2"/>
    <property type="match status" value="2"/>
</dbReference>
<feature type="domain" description="RING-type" evidence="8">
    <location>
        <begin position="508"/>
        <end position="543"/>
    </location>
</feature>
<evidence type="ECO:0000256" key="7">
    <source>
        <dbReference type="SAM" id="MobiDB-lite"/>
    </source>
</evidence>
<dbReference type="GO" id="GO:0051726">
    <property type="term" value="P:regulation of cell cycle"/>
    <property type="evidence" value="ECO:0007669"/>
    <property type="project" value="TreeGrafter"/>
</dbReference>
<feature type="compositionally biased region" description="Polar residues" evidence="7">
    <location>
        <begin position="453"/>
        <end position="485"/>
    </location>
</feature>
<comment type="similarity">
    <text evidence="1">Belongs to the IAP family.</text>
</comment>
<evidence type="ECO:0000259" key="8">
    <source>
        <dbReference type="PROSITE" id="PS50089"/>
    </source>
</evidence>
<dbReference type="CDD" id="cd00022">
    <property type="entry name" value="BIR"/>
    <property type="match status" value="2"/>
</dbReference>
<dbReference type="Gene3D" id="3.30.40.10">
    <property type="entry name" value="Zinc/RING finger domain, C3HC4 (zinc finger)"/>
    <property type="match status" value="1"/>
</dbReference>
<proteinExistence type="inferred from homology"/>
<keyword evidence="3" id="KW-0479">Metal-binding</keyword>
<dbReference type="SMART" id="SM00184">
    <property type="entry name" value="RING"/>
    <property type="match status" value="1"/>
</dbReference>
<evidence type="ECO:0000313" key="10">
    <source>
        <dbReference type="Proteomes" id="UP000507470"/>
    </source>
</evidence>
<dbReference type="PROSITE" id="PS01282">
    <property type="entry name" value="BIR_REPEAT_1"/>
    <property type="match status" value="1"/>
</dbReference>
<dbReference type="PANTHER" id="PTHR10044">
    <property type="entry name" value="INHIBITOR OF APOPTOSIS"/>
    <property type="match status" value="1"/>
</dbReference>
<dbReference type="GO" id="GO:0006915">
    <property type="term" value="P:apoptotic process"/>
    <property type="evidence" value="ECO:0007669"/>
    <property type="project" value="UniProtKB-KW"/>
</dbReference>
<dbReference type="InterPro" id="IPR001841">
    <property type="entry name" value="Znf_RING"/>
</dbReference>
<dbReference type="FunFam" id="1.10.1170.10:FF:000003">
    <property type="entry name" value="E3 ubiquitin-protein ligase XIAP"/>
    <property type="match status" value="1"/>
</dbReference>
<reference evidence="9 10" key="1">
    <citation type="submission" date="2020-06" db="EMBL/GenBank/DDBJ databases">
        <authorList>
            <person name="Li R."/>
            <person name="Bekaert M."/>
        </authorList>
    </citation>
    <scope>NUCLEOTIDE SEQUENCE [LARGE SCALE GENOMIC DNA]</scope>
    <source>
        <strain evidence="10">wild</strain>
    </source>
</reference>
<protein>
    <submittedName>
        <fullName evidence="9">BIRC7_8</fullName>
    </submittedName>
</protein>
<dbReference type="Gene3D" id="1.10.1170.10">
    <property type="entry name" value="Inhibitor Of Apoptosis Protein (2mihbC-IAP-1), Chain A"/>
    <property type="match status" value="2"/>
</dbReference>
<evidence type="ECO:0000256" key="3">
    <source>
        <dbReference type="ARBA" id="ARBA00022723"/>
    </source>
</evidence>
<feature type="region of interest" description="Disordered" evidence="7">
    <location>
        <begin position="142"/>
        <end position="161"/>
    </location>
</feature>
<dbReference type="Pfam" id="PF00653">
    <property type="entry name" value="BIR"/>
    <property type="match status" value="2"/>
</dbReference>
<feature type="region of interest" description="Disordered" evidence="7">
    <location>
        <begin position="240"/>
        <end position="262"/>
    </location>
</feature>
<dbReference type="GO" id="GO:0005634">
    <property type="term" value="C:nucleus"/>
    <property type="evidence" value="ECO:0007669"/>
    <property type="project" value="TreeGrafter"/>
</dbReference>
<dbReference type="OrthoDB" id="297881at2759"/>
<sequence length="555" mass="62552">MLQQPVFQECSFFPPDDSSVCKNETKSLRDPMEYEGTRLSTFATFPNIPGVYATKLAGAGFYYLEKDDEVICFKCKIIHKNWKPYDSPIKIHQQISPLCDFIKHIGSKYMEHSQHISEGTVSNGTCDISYVGTECNKKLHDKNKLPVNGNDPRQSLNMHNGGTETQRIQTNTINQNSNNFRWNVSNTYGARIQTNPVEINQSLNNTTDNVSNTDITRTETNQIPNDYSTNDVNSLNHIPKTGLETSNRNASTPNHQSSGQITTTDITSKAPVEQLMMGICVENPKYPKYAIRVSRLDSFKYWPTYLTQSPDEMATAGFFFTGSEDHCRCFFCGGGLKNWEPGDEPWVEHARWYHNCAFLRSCKGDRFIEDVQTNKYMPAEIVEKNKLPSSEKPLGEFKNIPAVRSVTEFGYDEKLVKEAYDTLQRARKPDITSTGLLEAIFRLEENSKHTKDNSNGNQQQLENSQSGNVSAKSIAKQVTNETTSDPEPELSMRSLEEENQNLKDQQTCKICLDEPITIVFLPCGHLAACGSCAPALRRCPICRAFIKGTVKAIMC</sequence>
<keyword evidence="4 6" id="KW-0863">Zinc-finger</keyword>
<feature type="compositionally biased region" description="Polar residues" evidence="7">
    <location>
        <begin position="151"/>
        <end position="161"/>
    </location>
</feature>
<name>A0A6J8CEH9_MYTCO</name>
<evidence type="ECO:0000256" key="6">
    <source>
        <dbReference type="PROSITE-ProRule" id="PRU00175"/>
    </source>
</evidence>
<dbReference type="InterPro" id="IPR013083">
    <property type="entry name" value="Znf_RING/FYVE/PHD"/>
</dbReference>
<dbReference type="CDD" id="cd16713">
    <property type="entry name" value="RING-HC_BIRC2_3_7"/>
    <property type="match status" value="1"/>
</dbReference>
<dbReference type="SMART" id="SM00238">
    <property type="entry name" value="BIR"/>
    <property type="match status" value="2"/>
</dbReference>
<accession>A0A6J8CEH9</accession>
<keyword evidence="10" id="KW-1185">Reference proteome</keyword>
<evidence type="ECO:0000256" key="4">
    <source>
        <dbReference type="ARBA" id="ARBA00022771"/>
    </source>
</evidence>
<dbReference type="Proteomes" id="UP000507470">
    <property type="component" value="Unassembled WGS sequence"/>
</dbReference>
<dbReference type="AlphaFoldDB" id="A0A6J8CEH9"/>